<dbReference type="PANTHER" id="PTHR10353">
    <property type="entry name" value="GLYCOSYL HYDROLASE"/>
    <property type="match status" value="1"/>
</dbReference>
<keyword evidence="3" id="KW-0326">Glycosidase</keyword>
<accession>A0ABD3AUR3</accession>
<keyword evidence="2" id="KW-0378">Hydrolase</keyword>
<dbReference type="InterPro" id="IPR017853">
    <property type="entry name" value="GH"/>
</dbReference>
<keyword evidence="5" id="KW-0472">Membrane</keyword>
<dbReference type="PANTHER" id="PTHR10353:SF137">
    <property type="entry name" value="MYROSINASE 3-RELATED"/>
    <property type="match status" value="1"/>
</dbReference>
<proteinExistence type="inferred from homology"/>
<dbReference type="EMBL" id="JBJUIK010000002">
    <property type="protein sequence ID" value="KAL3534898.1"/>
    <property type="molecule type" value="Genomic_DNA"/>
</dbReference>
<evidence type="ECO:0000256" key="1">
    <source>
        <dbReference type="ARBA" id="ARBA00010838"/>
    </source>
</evidence>
<gene>
    <name evidence="6" type="ORF">ACH5RR_003359</name>
</gene>
<dbReference type="InterPro" id="IPR001360">
    <property type="entry name" value="Glyco_hydro_1"/>
</dbReference>
<evidence type="ECO:0000313" key="6">
    <source>
        <dbReference type="EMBL" id="KAL3534898.1"/>
    </source>
</evidence>
<name>A0ABD3AUR3_9GENT</name>
<dbReference type="Gene3D" id="3.20.20.80">
    <property type="entry name" value="Glycosidases"/>
    <property type="match status" value="1"/>
</dbReference>
<comment type="caution">
    <text evidence="6">The sequence shown here is derived from an EMBL/GenBank/DDBJ whole genome shotgun (WGS) entry which is preliminary data.</text>
</comment>
<dbReference type="GO" id="GO:0009821">
    <property type="term" value="P:alkaloid biosynthetic process"/>
    <property type="evidence" value="ECO:0007669"/>
    <property type="project" value="UniProtKB-ARBA"/>
</dbReference>
<protein>
    <recommendedName>
        <fullName evidence="8">Thioglucosidase</fullName>
    </recommendedName>
</protein>
<dbReference type="Proteomes" id="UP001630127">
    <property type="component" value="Unassembled WGS sequence"/>
</dbReference>
<sequence length="175" mass="20291">MIIVFKDSSPKATKKFYYTREDFREFAELCFWEFGDHVKNWITLNEPWSSAFGGYSTGGYAHGRGASTPEHVKDAIPKRRCIVHAQAIVKKEILAQSPIWLHIICSLLMLKLSNYTEKTLRVKKGKLGLHWFHNGGSLFMILRKTKRLLNVPLISCSDGFFFFFFFFLNKLTICL</sequence>
<reference evidence="6 7" key="1">
    <citation type="submission" date="2024-11" db="EMBL/GenBank/DDBJ databases">
        <title>A near-complete genome assembly of Cinchona calisaya.</title>
        <authorList>
            <person name="Lian D.C."/>
            <person name="Zhao X.W."/>
            <person name="Wei L."/>
        </authorList>
    </citation>
    <scope>NUCLEOTIDE SEQUENCE [LARGE SCALE GENOMIC DNA]</scope>
    <source>
        <tissue evidence="6">Nenye</tissue>
    </source>
</reference>
<keyword evidence="7" id="KW-1185">Reference proteome</keyword>
<evidence type="ECO:0000256" key="4">
    <source>
        <dbReference type="RuleBase" id="RU003690"/>
    </source>
</evidence>
<dbReference type="SUPFAM" id="SSF51445">
    <property type="entry name" value="(Trans)glycosidases"/>
    <property type="match status" value="1"/>
</dbReference>
<dbReference type="Pfam" id="PF00232">
    <property type="entry name" value="Glyco_hydro_1"/>
    <property type="match status" value="1"/>
</dbReference>
<comment type="similarity">
    <text evidence="1 4">Belongs to the glycosyl hydrolase 1 family.</text>
</comment>
<evidence type="ECO:0000256" key="2">
    <source>
        <dbReference type="ARBA" id="ARBA00022801"/>
    </source>
</evidence>
<dbReference type="GO" id="GO:0004553">
    <property type="term" value="F:hydrolase activity, hydrolyzing O-glycosyl compounds"/>
    <property type="evidence" value="ECO:0007669"/>
    <property type="project" value="UniProtKB-ARBA"/>
</dbReference>
<evidence type="ECO:0000313" key="7">
    <source>
        <dbReference type="Proteomes" id="UP001630127"/>
    </source>
</evidence>
<keyword evidence="5" id="KW-1133">Transmembrane helix</keyword>
<feature type="transmembrane region" description="Helical" evidence="5">
    <location>
        <begin position="148"/>
        <end position="168"/>
    </location>
</feature>
<dbReference type="AlphaFoldDB" id="A0ABD3AUR3"/>
<organism evidence="6 7">
    <name type="scientific">Cinchona calisaya</name>
    <dbReference type="NCBI Taxonomy" id="153742"/>
    <lineage>
        <taxon>Eukaryota</taxon>
        <taxon>Viridiplantae</taxon>
        <taxon>Streptophyta</taxon>
        <taxon>Embryophyta</taxon>
        <taxon>Tracheophyta</taxon>
        <taxon>Spermatophyta</taxon>
        <taxon>Magnoliopsida</taxon>
        <taxon>eudicotyledons</taxon>
        <taxon>Gunneridae</taxon>
        <taxon>Pentapetalae</taxon>
        <taxon>asterids</taxon>
        <taxon>lamiids</taxon>
        <taxon>Gentianales</taxon>
        <taxon>Rubiaceae</taxon>
        <taxon>Cinchonoideae</taxon>
        <taxon>Cinchoneae</taxon>
        <taxon>Cinchona</taxon>
    </lineage>
</organism>
<evidence type="ECO:0008006" key="8">
    <source>
        <dbReference type="Google" id="ProtNLM"/>
    </source>
</evidence>
<keyword evidence="5" id="KW-0812">Transmembrane</keyword>
<evidence type="ECO:0000256" key="3">
    <source>
        <dbReference type="ARBA" id="ARBA00023295"/>
    </source>
</evidence>
<evidence type="ECO:0000256" key="5">
    <source>
        <dbReference type="SAM" id="Phobius"/>
    </source>
</evidence>